<dbReference type="InterPro" id="IPR011051">
    <property type="entry name" value="RmlC_Cupin_sf"/>
</dbReference>
<dbReference type="InterPro" id="IPR014710">
    <property type="entry name" value="RmlC-like_jellyroll"/>
</dbReference>
<dbReference type="PANTHER" id="PTHR37943:SF1">
    <property type="entry name" value="PROTEIN VES"/>
    <property type="match status" value="1"/>
</dbReference>
<evidence type="ECO:0000313" key="1">
    <source>
        <dbReference type="EMBL" id="MBB6354045.1"/>
    </source>
</evidence>
<protein>
    <recommendedName>
        <fullName evidence="3">HutD family protein</fullName>
    </recommendedName>
</protein>
<dbReference type="InterPro" id="IPR010282">
    <property type="entry name" value="Uncharacterised_HutD/Ves"/>
</dbReference>
<dbReference type="Gene3D" id="2.60.120.10">
    <property type="entry name" value="Jelly Rolls"/>
    <property type="match status" value="1"/>
</dbReference>
<reference evidence="1 2" key="1">
    <citation type="submission" date="2020-08" db="EMBL/GenBank/DDBJ databases">
        <title>Genomic Encyclopedia of Type Strains, Phase IV (KMG-IV): sequencing the most valuable type-strain genomes for metagenomic binning, comparative biology and taxonomic classification.</title>
        <authorList>
            <person name="Goeker M."/>
        </authorList>
    </citation>
    <scope>NUCLEOTIDE SEQUENCE [LARGE SCALE GENOMIC DNA]</scope>
    <source>
        <strain evidence="1 2">DSM 7051</strain>
    </source>
</reference>
<dbReference type="SUPFAM" id="SSF51182">
    <property type="entry name" value="RmlC-like cupins"/>
    <property type="match status" value="1"/>
</dbReference>
<dbReference type="EMBL" id="JACHOU010000003">
    <property type="protein sequence ID" value="MBB6354045.1"/>
    <property type="molecule type" value="Genomic_DNA"/>
</dbReference>
<evidence type="ECO:0000313" key="2">
    <source>
        <dbReference type="Proteomes" id="UP000536262"/>
    </source>
</evidence>
<evidence type="ECO:0008006" key="3">
    <source>
        <dbReference type="Google" id="ProtNLM"/>
    </source>
</evidence>
<proteinExistence type="predicted"/>
<dbReference type="RefSeq" id="WP_184699252.1">
    <property type="nucleotide sequence ID" value="NZ_BAABEG010000001.1"/>
</dbReference>
<dbReference type="Pfam" id="PF05962">
    <property type="entry name" value="HutD"/>
    <property type="match status" value="1"/>
</dbReference>
<dbReference type="AlphaFoldDB" id="A0A7X0KKI5"/>
<gene>
    <name evidence="1" type="ORF">GGR00_001819</name>
</gene>
<accession>A0A7X0KKI5</accession>
<comment type="caution">
    <text evidence="1">The sequence shown here is derived from an EMBL/GenBank/DDBJ whole genome shotgun (WGS) entry which is preliminary data.</text>
</comment>
<keyword evidence="2" id="KW-1185">Reference proteome</keyword>
<organism evidence="1 2">
    <name type="scientific">Aminobacter aganoensis</name>
    <dbReference type="NCBI Taxonomy" id="83264"/>
    <lineage>
        <taxon>Bacteria</taxon>
        <taxon>Pseudomonadati</taxon>
        <taxon>Pseudomonadota</taxon>
        <taxon>Alphaproteobacteria</taxon>
        <taxon>Hyphomicrobiales</taxon>
        <taxon>Phyllobacteriaceae</taxon>
        <taxon>Aminobacter</taxon>
    </lineage>
</organism>
<dbReference type="Proteomes" id="UP000536262">
    <property type="component" value="Unassembled WGS sequence"/>
</dbReference>
<sequence>MLELLSEQDYRTTPWKNGKGVTQDVLLLPQGASHENFDIRISRAPIVDESQFSPFPGIDRTITRIGDNPLVLRFEDGGEVMLEHLSPYRFDSALAPFSRLPGGATQVLNVMTRRRRWDARVAVIGGADAAGMSVPSGGLLVVHVMRGECTADAGRIEAGETLVVRDVAEVDIAPGKGSACLVAVIEPETEL</sequence>
<dbReference type="PANTHER" id="PTHR37943">
    <property type="entry name" value="PROTEIN VES"/>
    <property type="match status" value="1"/>
</dbReference>
<name>A0A7X0KKI5_9HYPH</name>